<organism evidence="2 3">
    <name type="scientific">Funneliformis geosporum</name>
    <dbReference type="NCBI Taxonomy" id="1117311"/>
    <lineage>
        <taxon>Eukaryota</taxon>
        <taxon>Fungi</taxon>
        <taxon>Fungi incertae sedis</taxon>
        <taxon>Mucoromycota</taxon>
        <taxon>Glomeromycotina</taxon>
        <taxon>Glomeromycetes</taxon>
        <taxon>Glomerales</taxon>
        <taxon>Glomeraceae</taxon>
        <taxon>Funneliformis</taxon>
    </lineage>
</organism>
<dbReference type="OrthoDB" id="2405788at2759"/>
<keyword evidence="3" id="KW-1185">Reference proteome</keyword>
<comment type="caution">
    <text evidence="2">The sequence shown here is derived from an EMBL/GenBank/DDBJ whole genome shotgun (WGS) entry which is preliminary data.</text>
</comment>
<name>A0A9W4WX60_9GLOM</name>
<evidence type="ECO:0000313" key="3">
    <source>
        <dbReference type="Proteomes" id="UP001153678"/>
    </source>
</evidence>
<dbReference type="EMBL" id="CAMKVN010000666">
    <property type="protein sequence ID" value="CAI2170168.1"/>
    <property type="molecule type" value="Genomic_DNA"/>
</dbReference>
<sequence length="737" mass="85666">MHAYREEILTPKPPPIIRNAGCFIETLYDYKFISNEDAKRLPTLAELENQLEKKNKIHKEGLIFISQDEIQGGEDDPKDLDKKFAGVPSNEFINILLSAKSEKEVAKKVKEEYKAEDKGSPEWKEYIKTVFEKKEIYEAGMTKERIKKILNAIDDDRFLIRVKFVRDNSSNDGRYNYAFKIIDKYQPIQESKRAGKKLVPGGLNVILTKKTKPSFWVGIDGKFLVRIIQGEKLSEYIELNANAVVYEFKREYGLTSTYKQKISIWEKRIRQPDAQVEDVAELEKILKRSIKLLDIPQETIFNSVKYRTVEYYNGNAWKTINKALQEDGRTFRTWMKYIDIIKACKKLFEDAVDWQFQEGIINKERKQESLESLKIVELAEQVFGANHAGSKLASEINDWHPTLTSMHKNIKQSCVEHGHGECWNASNYQVEDQFLSSMENILLVEVVKDMGKQKIEYLLYFYDIFSKQDISCAIIGKFTQGNKVEEKCLTHWIIIDEGELDFLIQNCIKEGTYAAKQKTSRLGALQSSQSRNSADNNPWKNTNRVVTKKTEFTNLDINKVSEPIREIQPGQWCDKGEKIHDPDPNVVYWPKNRHWESIKNITESTAPSIRDPITRWNSVGEQTSERMEEKIFPQVVIWDESDLFCETLPVTEKWEYLEAEWKPSDHMLADKKVIDWELEYAITIHTSQGMTLKASQCVWVIDENLAWDNLIYLAVGRVEYLSQLIWVETPSLPPKIA</sequence>
<feature type="compositionally biased region" description="Polar residues" evidence="1">
    <location>
        <begin position="525"/>
        <end position="543"/>
    </location>
</feature>
<evidence type="ECO:0000313" key="2">
    <source>
        <dbReference type="EMBL" id="CAI2170168.1"/>
    </source>
</evidence>
<proteinExistence type="predicted"/>
<dbReference type="AlphaFoldDB" id="A0A9W4WX60"/>
<reference evidence="2" key="1">
    <citation type="submission" date="2022-08" db="EMBL/GenBank/DDBJ databases">
        <authorList>
            <person name="Kallberg Y."/>
            <person name="Tangrot J."/>
            <person name="Rosling A."/>
        </authorList>
    </citation>
    <scope>NUCLEOTIDE SEQUENCE</scope>
    <source>
        <strain evidence="2">Wild A</strain>
    </source>
</reference>
<evidence type="ECO:0000256" key="1">
    <source>
        <dbReference type="SAM" id="MobiDB-lite"/>
    </source>
</evidence>
<dbReference type="Proteomes" id="UP001153678">
    <property type="component" value="Unassembled WGS sequence"/>
</dbReference>
<gene>
    <name evidence="2" type="ORF">FWILDA_LOCUS4447</name>
</gene>
<feature type="region of interest" description="Disordered" evidence="1">
    <location>
        <begin position="524"/>
        <end position="543"/>
    </location>
</feature>
<accession>A0A9W4WX60</accession>
<protein>
    <submittedName>
        <fullName evidence="2">18790_t:CDS:1</fullName>
    </submittedName>
</protein>